<evidence type="ECO:0000256" key="1">
    <source>
        <dbReference type="ARBA" id="ARBA00004413"/>
    </source>
</evidence>
<protein>
    <recommendedName>
        <fullName evidence="3">Flagellar FliJ protein</fullName>
    </recommendedName>
</protein>
<keyword evidence="4" id="KW-0813">Transport</keyword>
<dbReference type="GO" id="GO:0071973">
    <property type="term" value="P:bacterial-type flagellum-dependent cell motility"/>
    <property type="evidence" value="ECO:0007669"/>
    <property type="project" value="InterPro"/>
</dbReference>
<keyword evidence="10" id="KW-1006">Bacterial flagellum protein export</keyword>
<keyword evidence="12" id="KW-0966">Cell projection</keyword>
<dbReference type="InterPro" id="IPR012823">
    <property type="entry name" value="Flagell_FliJ"/>
</dbReference>
<dbReference type="GO" id="GO:0009288">
    <property type="term" value="C:bacterial-type flagellum"/>
    <property type="evidence" value="ECO:0007669"/>
    <property type="project" value="InterPro"/>
</dbReference>
<comment type="subcellular location">
    <subcellularLocation>
        <location evidence="1">Cell membrane</location>
        <topology evidence="1">Peripheral membrane protein</topology>
        <orientation evidence="1">Cytoplasmic side</orientation>
    </subcellularLocation>
</comment>
<keyword evidence="12" id="KW-0969">Cilium</keyword>
<dbReference type="InterPro" id="IPR053716">
    <property type="entry name" value="Flag_assembly_chemotaxis_eff"/>
</dbReference>
<evidence type="ECO:0000256" key="8">
    <source>
        <dbReference type="ARBA" id="ARBA00022927"/>
    </source>
</evidence>
<evidence type="ECO:0000256" key="2">
    <source>
        <dbReference type="ARBA" id="ARBA00010004"/>
    </source>
</evidence>
<accession>A0A098B5H2</accession>
<dbReference type="RefSeq" id="WP_018212575.1">
    <property type="nucleotide sequence ID" value="NZ_LK996017.1"/>
</dbReference>
<keyword evidence="8" id="KW-0653">Protein transport</keyword>
<evidence type="ECO:0000256" key="11">
    <source>
        <dbReference type="SAM" id="Coils"/>
    </source>
</evidence>
<keyword evidence="5" id="KW-1003">Cell membrane</keyword>
<keyword evidence="7" id="KW-1005">Bacterial flagellum biogenesis</keyword>
<dbReference type="GO" id="GO:0015031">
    <property type="term" value="P:protein transport"/>
    <property type="evidence" value="ECO:0007669"/>
    <property type="project" value="UniProtKB-KW"/>
</dbReference>
<evidence type="ECO:0000256" key="4">
    <source>
        <dbReference type="ARBA" id="ARBA00022448"/>
    </source>
</evidence>
<dbReference type="GO" id="GO:0005886">
    <property type="term" value="C:plasma membrane"/>
    <property type="evidence" value="ECO:0007669"/>
    <property type="project" value="UniProtKB-SubCell"/>
</dbReference>
<dbReference type="PATRIC" id="fig|49338.4.peg.3473"/>
<keyword evidence="11" id="KW-0175">Coiled coil</keyword>
<evidence type="ECO:0000313" key="12">
    <source>
        <dbReference type="EMBL" id="CDX03111.1"/>
    </source>
</evidence>
<dbReference type="AlphaFoldDB" id="A0A098B5H2"/>
<dbReference type="GO" id="GO:0044781">
    <property type="term" value="P:bacterial-type flagellum organization"/>
    <property type="evidence" value="ECO:0007669"/>
    <property type="project" value="UniProtKB-KW"/>
</dbReference>
<comment type="similarity">
    <text evidence="2">Belongs to the FliJ family.</text>
</comment>
<dbReference type="Gene3D" id="1.10.287.1700">
    <property type="match status" value="1"/>
</dbReference>
<keyword evidence="12" id="KW-0282">Flagellum</keyword>
<dbReference type="Pfam" id="PF02050">
    <property type="entry name" value="FliJ"/>
    <property type="match status" value="1"/>
</dbReference>
<keyword evidence="9" id="KW-0472">Membrane</keyword>
<gene>
    <name evidence="12" type="ORF">DPCES_3224</name>
</gene>
<dbReference type="GO" id="GO:0006935">
    <property type="term" value="P:chemotaxis"/>
    <property type="evidence" value="ECO:0007669"/>
    <property type="project" value="UniProtKB-KW"/>
</dbReference>
<sequence>MAKFRFRLEAALRLAERSLEEQQRLLAQEIQKHFSLQKACQDQERVWRFALQDQEEACRTSPQDLGLWQSFTQKQIELLRYIAEEVAQQEKVVTQQRQRLLEAHQDTEKLKKLKEKQRAVFNLKEQRREQAVLDEAGQIMFGRRSSL</sequence>
<reference evidence="12" key="1">
    <citation type="submission" date="2014-07" db="EMBL/GenBank/DDBJ databases">
        <authorList>
            <person name="Hornung V.Bastian."/>
        </authorList>
    </citation>
    <scope>NUCLEOTIDE SEQUENCE</scope>
    <source>
        <strain evidence="12">PCE-S</strain>
    </source>
</reference>
<dbReference type="EMBL" id="LK996017">
    <property type="protein sequence ID" value="CDX03111.1"/>
    <property type="molecule type" value="Genomic_DNA"/>
</dbReference>
<evidence type="ECO:0000256" key="6">
    <source>
        <dbReference type="ARBA" id="ARBA00022500"/>
    </source>
</evidence>
<proteinExistence type="inferred from homology"/>
<evidence type="ECO:0000256" key="10">
    <source>
        <dbReference type="ARBA" id="ARBA00023225"/>
    </source>
</evidence>
<name>A0A098B5H2_DESHA</name>
<evidence type="ECO:0000256" key="5">
    <source>
        <dbReference type="ARBA" id="ARBA00022475"/>
    </source>
</evidence>
<feature type="coiled-coil region" evidence="11">
    <location>
        <begin position="5"/>
        <end position="32"/>
    </location>
</feature>
<evidence type="ECO:0000256" key="9">
    <source>
        <dbReference type="ARBA" id="ARBA00023136"/>
    </source>
</evidence>
<organism evidence="12">
    <name type="scientific">Desulfitobacterium hafniense</name>
    <name type="common">Desulfitobacterium frappieri</name>
    <dbReference type="NCBI Taxonomy" id="49338"/>
    <lineage>
        <taxon>Bacteria</taxon>
        <taxon>Bacillati</taxon>
        <taxon>Bacillota</taxon>
        <taxon>Clostridia</taxon>
        <taxon>Eubacteriales</taxon>
        <taxon>Desulfitobacteriaceae</taxon>
        <taxon>Desulfitobacterium</taxon>
    </lineage>
</organism>
<keyword evidence="6" id="KW-0145">Chemotaxis</keyword>
<evidence type="ECO:0000256" key="3">
    <source>
        <dbReference type="ARBA" id="ARBA00020392"/>
    </source>
</evidence>
<evidence type="ECO:0000256" key="7">
    <source>
        <dbReference type="ARBA" id="ARBA00022795"/>
    </source>
</evidence>